<protein>
    <submittedName>
        <fullName evidence="2">Uncharacterized protein</fullName>
    </submittedName>
</protein>
<evidence type="ECO:0000313" key="2">
    <source>
        <dbReference type="EMBL" id="CAE8651683.1"/>
    </source>
</evidence>
<organism evidence="2 3">
    <name type="scientific">Polarella glacialis</name>
    <name type="common">Dinoflagellate</name>
    <dbReference type="NCBI Taxonomy" id="89957"/>
    <lineage>
        <taxon>Eukaryota</taxon>
        <taxon>Sar</taxon>
        <taxon>Alveolata</taxon>
        <taxon>Dinophyceae</taxon>
        <taxon>Suessiales</taxon>
        <taxon>Suessiaceae</taxon>
        <taxon>Polarella</taxon>
    </lineage>
</organism>
<dbReference type="Proteomes" id="UP000626109">
    <property type="component" value="Unassembled WGS sequence"/>
</dbReference>
<evidence type="ECO:0000313" key="3">
    <source>
        <dbReference type="Proteomes" id="UP000626109"/>
    </source>
</evidence>
<accession>A0A813IJ63</accession>
<gene>
    <name evidence="2" type="ORF">PGLA2088_LOCUS9175</name>
</gene>
<feature type="signal peptide" evidence="1">
    <location>
        <begin position="1"/>
        <end position="22"/>
    </location>
</feature>
<keyword evidence="1" id="KW-0732">Signal</keyword>
<name>A0A813IJ63_POLGL</name>
<proteinExistence type="predicted"/>
<evidence type="ECO:0000256" key="1">
    <source>
        <dbReference type="SAM" id="SignalP"/>
    </source>
</evidence>
<feature type="chain" id="PRO_5032869445" evidence="1">
    <location>
        <begin position="23"/>
        <end position="203"/>
    </location>
</feature>
<reference evidence="2" key="1">
    <citation type="submission" date="2021-02" db="EMBL/GenBank/DDBJ databases">
        <authorList>
            <person name="Dougan E. K."/>
            <person name="Rhodes N."/>
            <person name="Thang M."/>
            <person name="Chan C."/>
        </authorList>
    </citation>
    <scope>NUCLEOTIDE SEQUENCE</scope>
</reference>
<sequence>MTRTVAAAAIVGLLAQLQSSSAESAGQLHQMVAPTALTCSACLWTARAVRNVLVEKMPKRVKSAKRRRALAEEAIAAQQSDAICGARRFPKDLVLYKKPESADSKELYHDFEEIRGGKDTPIQSFHFEILSTKMASKQAVAGTCDSLLRIFASAIAARAEAHGGPRMYGAVTDRWLCVRQAQLCASDEVPAGGDDEEEDEEEL</sequence>
<dbReference type="AlphaFoldDB" id="A0A813IJ63"/>
<comment type="caution">
    <text evidence="2">The sequence shown here is derived from an EMBL/GenBank/DDBJ whole genome shotgun (WGS) entry which is preliminary data.</text>
</comment>
<dbReference type="EMBL" id="CAJNNW010010068">
    <property type="protein sequence ID" value="CAE8651683.1"/>
    <property type="molecule type" value="Genomic_DNA"/>
</dbReference>